<dbReference type="RefSeq" id="WP_115385394.1">
    <property type="nucleotide sequence ID" value="NZ_CAAAHW010000001.1"/>
</dbReference>
<protein>
    <submittedName>
        <fullName evidence="1">SidC homolog</fullName>
    </submittedName>
</protein>
<dbReference type="AlphaFoldDB" id="A0A378J8H4"/>
<sequence length="307" mass="35616">MHDKFEHFNQLLNVIKGEITKFLPTKEFLALSMTSTSNHNLFRTNQHLAPLHEARKFLHHVVCGNHEAVAEMLEKNPALMHIRGQVTDLSGRKFTNISGFEYCLWALDKHMWMKMLDCLPKTEEGEKIKVVLRTQYQRIKETGVTYEHHGVITQTPEKHFDFEGTIIKELQENVDKNDDNQWRTGVGSAQKLLPVHVVYEYCSDMPFYPVPDFKKQPKSSKEFYNWLNKGEKESWFYAGTKLGIDFAIYKGECACVPLPCRRGGCVLLLAARDLNAIKALYEVRTKDFLALENDLKPCYLSEHQYKN</sequence>
<organism evidence="1 2">
    <name type="scientific">Legionella gratiana</name>
    <dbReference type="NCBI Taxonomy" id="45066"/>
    <lineage>
        <taxon>Bacteria</taxon>
        <taxon>Pseudomonadati</taxon>
        <taxon>Pseudomonadota</taxon>
        <taxon>Gammaproteobacteria</taxon>
        <taxon>Legionellales</taxon>
        <taxon>Legionellaceae</taxon>
        <taxon>Legionella</taxon>
    </lineage>
</organism>
<evidence type="ECO:0000313" key="2">
    <source>
        <dbReference type="Proteomes" id="UP000254476"/>
    </source>
</evidence>
<gene>
    <name evidence="1" type="ORF">NCTC12388_01095</name>
</gene>
<proteinExistence type="predicted"/>
<name>A0A378J8H4_9GAMM</name>
<dbReference type="OrthoDB" id="5652138at2"/>
<dbReference type="EMBL" id="UGOB01000001">
    <property type="protein sequence ID" value="STX43498.1"/>
    <property type="molecule type" value="Genomic_DNA"/>
</dbReference>
<reference evidence="1 2" key="1">
    <citation type="submission" date="2018-06" db="EMBL/GenBank/DDBJ databases">
        <authorList>
            <consortium name="Pathogen Informatics"/>
            <person name="Doyle S."/>
        </authorList>
    </citation>
    <scope>NUCLEOTIDE SEQUENCE [LARGE SCALE GENOMIC DNA]</scope>
    <source>
        <strain evidence="1 2">NCTC12388</strain>
    </source>
</reference>
<evidence type="ECO:0000313" key="1">
    <source>
        <dbReference type="EMBL" id="STX43498.1"/>
    </source>
</evidence>
<accession>A0A378J8H4</accession>
<dbReference type="Proteomes" id="UP000254476">
    <property type="component" value="Unassembled WGS sequence"/>
</dbReference>